<organism evidence="1 2">
    <name type="scientific">Aegilops tauschii subsp. strangulata</name>
    <name type="common">Goatgrass</name>
    <dbReference type="NCBI Taxonomy" id="200361"/>
    <lineage>
        <taxon>Eukaryota</taxon>
        <taxon>Viridiplantae</taxon>
        <taxon>Streptophyta</taxon>
        <taxon>Embryophyta</taxon>
        <taxon>Tracheophyta</taxon>
        <taxon>Spermatophyta</taxon>
        <taxon>Magnoliopsida</taxon>
        <taxon>Liliopsida</taxon>
        <taxon>Poales</taxon>
        <taxon>Poaceae</taxon>
        <taxon>BOP clade</taxon>
        <taxon>Pooideae</taxon>
        <taxon>Triticodae</taxon>
        <taxon>Triticeae</taxon>
        <taxon>Triticinae</taxon>
        <taxon>Aegilops</taxon>
    </lineage>
</organism>
<dbReference type="Proteomes" id="UP000015105">
    <property type="component" value="Chromosome 6D"/>
</dbReference>
<reference evidence="1" key="5">
    <citation type="journal article" date="2021" name="G3 (Bethesda)">
        <title>Aegilops tauschii genome assembly Aet v5.0 features greater sequence contiguity and improved annotation.</title>
        <authorList>
            <person name="Wang L."/>
            <person name="Zhu T."/>
            <person name="Rodriguez J.C."/>
            <person name="Deal K.R."/>
            <person name="Dubcovsky J."/>
            <person name="McGuire P.E."/>
            <person name="Lux T."/>
            <person name="Spannagl M."/>
            <person name="Mayer K.F.X."/>
            <person name="Baldrich P."/>
            <person name="Meyers B.C."/>
            <person name="Huo N."/>
            <person name="Gu Y.Q."/>
            <person name="Zhou H."/>
            <person name="Devos K.M."/>
            <person name="Bennetzen J.L."/>
            <person name="Unver T."/>
            <person name="Budak H."/>
            <person name="Gulick P.J."/>
            <person name="Galiba G."/>
            <person name="Kalapos B."/>
            <person name="Nelson D.R."/>
            <person name="Li P."/>
            <person name="You F.M."/>
            <person name="Luo M.C."/>
            <person name="Dvorak J."/>
        </authorList>
    </citation>
    <scope>NUCLEOTIDE SEQUENCE [LARGE SCALE GENOMIC DNA]</scope>
    <source>
        <strain evidence="1">cv. AL8/78</strain>
    </source>
</reference>
<keyword evidence="2" id="KW-1185">Reference proteome</keyword>
<reference evidence="2" key="1">
    <citation type="journal article" date="2014" name="Science">
        <title>Ancient hybridizations among the ancestral genomes of bread wheat.</title>
        <authorList>
            <consortium name="International Wheat Genome Sequencing Consortium,"/>
            <person name="Marcussen T."/>
            <person name="Sandve S.R."/>
            <person name="Heier L."/>
            <person name="Spannagl M."/>
            <person name="Pfeifer M."/>
            <person name="Jakobsen K.S."/>
            <person name="Wulff B.B."/>
            <person name="Steuernagel B."/>
            <person name="Mayer K.F."/>
            <person name="Olsen O.A."/>
        </authorList>
    </citation>
    <scope>NUCLEOTIDE SEQUENCE [LARGE SCALE GENOMIC DNA]</scope>
    <source>
        <strain evidence="2">cv. AL8/78</strain>
    </source>
</reference>
<evidence type="ECO:0000313" key="2">
    <source>
        <dbReference type="Proteomes" id="UP000015105"/>
    </source>
</evidence>
<dbReference type="Gramene" id="AET6Gv20291900.5">
    <property type="protein sequence ID" value="AET6Gv20291900.5"/>
    <property type="gene ID" value="AET6Gv20291900"/>
</dbReference>
<sequence length="68" mass="7520">DNSLVLITLDSCTHVSSHAVSSHMHRLLLGDKTTVNSKENTFCMLVHSGPVAQHDVLYMAFLFLVFSC</sequence>
<evidence type="ECO:0000313" key="1">
    <source>
        <dbReference type="EnsemblPlants" id="AET6Gv20291900.5"/>
    </source>
</evidence>
<reference evidence="2" key="2">
    <citation type="journal article" date="2017" name="Nat. Plants">
        <title>The Aegilops tauschii genome reveals multiple impacts of transposons.</title>
        <authorList>
            <person name="Zhao G."/>
            <person name="Zou C."/>
            <person name="Li K."/>
            <person name="Wang K."/>
            <person name="Li T."/>
            <person name="Gao L."/>
            <person name="Zhang X."/>
            <person name="Wang H."/>
            <person name="Yang Z."/>
            <person name="Liu X."/>
            <person name="Jiang W."/>
            <person name="Mao L."/>
            <person name="Kong X."/>
            <person name="Jiao Y."/>
            <person name="Jia J."/>
        </authorList>
    </citation>
    <scope>NUCLEOTIDE SEQUENCE [LARGE SCALE GENOMIC DNA]</scope>
    <source>
        <strain evidence="2">cv. AL8/78</strain>
    </source>
</reference>
<reference evidence="1" key="3">
    <citation type="journal article" date="2017" name="Nature">
        <title>Genome sequence of the progenitor of the wheat D genome Aegilops tauschii.</title>
        <authorList>
            <person name="Luo M.C."/>
            <person name="Gu Y.Q."/>
            <person name="Puiu D."/>
            <person name="Wang H."/>
            <person name="Twardziok S.O."/>
            <person name="Deal K.R."/>
            <person name="Huo N."/>
            <person name="Zhu T."/>
            <person name="Wang L."/>
            <person name="Wang Y."/>
            <person name="McGuire P.E."/>
            <person name="Liu S."/>
            <person name="Long H."/>
            <person name="Ramasamy R.K."/>
            <person name="Rodriguez J.C."/>
            <person name="Van S.L."/>
            <person name="Yuan L."/>
            <person name="Wang Z."/>
            <person name="Xia Z."/>
            <person name="Xiao L."/>
            <person name="Anderson O.D."/>
            <person name="Ouyang S."/>
            <person name="Liang Y."/>
            <person name="Zimin A.V."/>
            <person name="Pertea G."/>
            <person name="Qi P."/>
            <person name="Bennetzen J.L."/>
            <person name="Dai X."/>
            <person name="Dawson M.W."/>
            <person name="Muller H.G."/>
            <person name="Kugler K."/>
            <person name="Rivarola-Duarte L."/>
            <person name="Spannagl M."/>
            <person name="Mayer K.F.X."/>
            <person name="Lu F.H."/>
            <person name="Bevan M.W."/>
            <person name="Leroy P."/>
            <person name="Li P."/>
            <person name="You F.M."/>
            <person name="Sun Q."/>
            <person name="Liu Z."/>
            <person name="Lyons E."/>
            <person name="Wicker T."/>
            <person name="Salzberg S.L."/>
            <person name="Devos K.M."/>
            <person name="Dvorak J."/>
        </authorList>
    </citation>
    <scope>NUCLEOTIDE SEQUENCE [LARGE SCALE GENOMIC DNA]</scope>
    <source>
        <strain evidence="1">cv. AL8/78</strain>
    </source>
</reference>
<dbReference type="EnsemblPlants" id="AET6Gv20291900.5">
    <property type="protein sequence ID" value="AET6Gv20291900.5"/>
    <property type="gene ID" value="AET6Gv20291900"/>
</dbReference>
<name>A0A453NA96_AEGTS</name>
<protein>
    <submittedName>
        <fullName evidence="1">Uncharacterized protein</fullName>
    </submittedName>
</protein>
<dbReference type="AlphaFoldDB" id="A0A453NA96"/>
<accession>A0A453NA96</accession>
<reference evidence="1" key="4">
    <citation type="submission" date="2019-03" db="UniProtKB">
        <authorList>
            <consortium name="EnsemblPlants"/>
        </authorList>
    </citation>
    <scope>IDENTIFICATION</scope>
</reference>
<proteinExistence type="predicted"/>